<evidence type="ECO:0000256" key="2">
    <source>
        <dbReference type="ARBA" id="ARBA00022737"/>
    </source>
</evidence>
<feature type="domain" description="BTB" evidence="3">
    <location>
        <begin position="29"/>
        <end position="96"/>
    </location>
</feature>
<protein>
    <submittedName>
        <fullName evidence="4">Kelch-like protein 18</fullName>
    </submittedName>
</protein>
<dbReference type="CDD" id="cd18186">
    <property type="entry name" value="BTB_POZ_ZBTB_KLHL-like"/>
    <property type="match status" value="1"/>
</dbReference>
<organism evidence="4">
    <name type="scientific">Schistocephalus solidus</name>
    <name type="common">Tapeworm</name>
    <dbReference type="NCBI Taxonomy" id="70667"/>
    <lineage>
        <taxon>Eukaryota</taxon>
        <taxon>Metazoa</taxon>
        <taxon>Spiralia</taxon>
        <taxon>Lophotrochozoa</taxon>
        <taxon>Platyhelminthes</taxon>
        <taxon>Cestoda</taxon>
        <taxon>Eucestoda</taxon>
        <taxon>Diphyllobothriidea</taxon>
        <taxon>Diphyllobothriidae</taxon>
        <taxon>Schistocephalus</taxon>
    </lineage>
</organism>
<sequence length="137" mass="15787">MAEAVIFGNGDFAQHYPAFNELRRDGDFIDVHLRSGELKIPAHRLILASRIPYFRQLVDGRLPADHDFELILDEVSPSILEAFVEYAYTGQMAISLDNLLETLRAAIFLDVATVRDFCRQVIESQELKEMNTMRTRW</sequence>
<reference evidence="4" key="1">
    <citation type="submission" date="2016-01" db="EMBL/GenBank/DDBJ databases">
        <title>Reference transcriptome for the parasite Schistocephalus solidus: insights into the molecular evolution of parasitism.</title>
        <authorList>
            <person name="Hebert F.O."/>
            <person name="Grambauer S."/>
            <person name="Barber I."/>
            <person name="Landry C.R."/>
            <person name="Aubin-Horth N."/>
        </authorList>
    </citation>
    <scope>NUCLEOTIDE SEQUENCE</scope>
</reference>
<dbReference type="PANTHER" id="PTHR24412">
    <property type="entry name" value="KELCH PROTEIN"/>
    <property type="match status" value="1"/>
</dbReference>
<dbReference type="InterPro" id="IPR011333">
    <property type="entry name" value="SKP1/BTB/POZ_sf"/>
</dbReference>
<accession>A0A0X3NUL5</accession>
<name>A0A0X3NUL5_SCHSO</name>
<dbReference type="SMART" id="SM00225">
    <property type="entry name" value="BTB"/>
    <property type="match status" value="1"/>
</dbReference>
<keyword evidence="2" id="KW-0677">Repeat</keyword>
<dbReference type="SUPFAM" id="SSF54695">
    <property type="entry name" value="POZ domain"/>
    <property type="match status" value="1"/>
</dbReference>
<dbReference type="InterPro" id="IPR000210">
    <property type="entry name" value="BTB/POZ_dom"/>
</dbReference>
<proteinExistence type="predicted"/>
<dbReference type="PANTHER" id="PTHR24412:SF489">
    <property type="entry name" value="RING FINGER DOMAIN AND KELCH REPEAT-CONTAINING PROTEIN DDB_G0271372"/>
    <property type="match status" value="1"/>
</dbReference>
<dbReference type="AlphaFoldDB" id="A0A0X3NUL5"/>
<dbReference type="Pfam" id="PF00651">
    <property type="entry name" value="BTB"/>
    <property type="match status" value="1"/>
</dbReference>
<evidence type="ECO:0000313" key="4">
    <source>
        <dbReference type="EMBL" id="JAP38556.1"/>
    </source>
</evidence>
<keyword evidence="1" id="KW-0880">Kelch repeat</keyword>
<dbReference type="EMBL" id="GEEE01024669">
    <property type="protein sequence ID" value="JAP38556.1"/>
    <property type="molecule type" value="Transcribed_RNA"/>
</dbReference>
<gene>
    <name evidence="4" type="primary">KLH18</name>
    <name evidence="4" type="ORF">TR151126</name>
</gene>
<evidence type="ECO:0000256" key="1">
    <source>
        <dbReference type="ARBA" id="ARBA00022441"/>
    </source>
</evidence>
<dbReference type="PROSITE" id="PS50097">
    <property type="entry name" value="BTB"/>
    <property type="match status" value="1"/>
</dbReference>
<dbReference type="Gene3D" id="3.30.710.10">
    <property type="entry name" value="Potassium Channel Kv1.1, Chain A"/>
    <property type="match status" value="1"/>
</dbReference>
<evidence type="ECO:0000259" key="3">
    <source>
        <dbReference type="PROSITE" id="PS50097"/>
    </source>
</evidence>